<feature type="coiled-coil region" evidence="1">
    <location>
        <begin position="867"/>
        <end position="904"/>
    </location>
</feature>
<feature type="coiled-coil region" evidence="1">
    <location>
        <begin position="962"/>
        <end position="1100"/>
    </location>
</feature>
<name>A0A7R9EPA2_9NEOP</name>
<feature type="coiled-coil region" evidence="1">
    <location>
        <begin position="2713"/>
        <end position="2843"/>
    </location>
</feature>
<reference evidence="3" key="1">
    <citation type="submission" date="2020-11" db="EMBL/GenBank/DDBJ databases">
        <authorList>
            <person name="Tran Van P."/>
        </authorList>
    </citation>
    <scope>NUCLEOTIDE SEQUENCE</scope>
</reference>
<feature type="compositionally biased region" description="Basic and acidic residues" evidence="2">
    <location>
        <begin position="733"/>
        <end position="746"/>
    </location>
</feature>
<feature type="compositionally biased region" description="Basic and acidic residues" evidence="2">
    <location>
        <begin position="66"/>
        <end position="83"/>
    </location>
</feature>
<feature type="coiled-coil region" evidence="1">
    <location>
        <begin position="234"/>
        <end position="323"/>
    </location>
</feature>
<evidence type="ECO:0000256" key="2">
    <source>
        <dbReference type="SAM" id="MobiDB-lite"/>
    </source>
</evidence>
<feature type="region of interest" description="Disordered" evidence="2">
    <location>
        <begin position="733"/>
        <end position="754"/>
    </location>
</feature>
<dbReference type="PANTHER" id="PTHR23159:SF31">
    <property type="entry name" value="CENTROSOME-ASSOCIATED PROTEIN CEP250 ISOFORM X1"/>
    <property type="match status" value="1"/>
</dbReference>
<protein>
    <submittedName>
        <fullName evidence="3">Uncharacterized protein</fullName>
    </submittedName>
</protein>
<sequence length="3050" mass="354501">MLITVQNTLYLKKLMNIYIKSKKVTSLIIKLQSRQPTELEDEVEEMRCESSHTSLHFTHPSISDSAVHKYPDSRIKKEPEFDYARSTSSLTSPAHTSQPSLEQVTVVTSDKEGDTKSNLESCRSLKSHRSSRDGSPSLCYQLEHVDHHFLESAGQEDLKAMLIRKEAEIVSLSCDFEAKQQECEEHLAYIDALLLENRDLKQNLAGKQEDPIVTVEKDSKKPNQLLGTHAEGEVEGLRRTVKTLELEVQRLREVNKEKGSLKEELLTARKDVIKSQMECSRLQEELDRKKEAIATLEDGKVEKAALEGRLFSLTAERDALKNNLEDQASVNVAFQELAFKTREYDAVRTERDVLRMRIQDFADLEQDIEMYKYRAREAEVLRIERDRLKERLDKLTTVQVAYLTEIEKNNRLVMVEAERDHLKATSRNLSPLPPLKARLDELGKLEVENTNLRHQVESLEELVADRNRLASDIQDQEDHIKKLLNTLEGLAEAKVRVGITAEPHKLLPHFALGTSYEGLIYSNERLQKTVSGLRQEAEEKDRQLTELQDGVDARKAVMAGLEAEVRTLKDELGARIEDVQQEREMLTKECARRATLEDELRMNLSRLTKENAKIREEHNQLEAEREQWLKDLMQTQGEHISKLQEENDKLREVNEQLQEVNGRIEEEFAQHKRSSQEVEERRRHLEEDLSALQIQAHDTKINMETRISSLEQMLSQSKEESDHLRHNLDKLLKEKQEHVGSREKLQSRQPTELEDEVEEMRCESSHTSLHFTHPSISDSAVHKIQAQYSNIDMGTRLSSLEQMLSQSKEESDHLRHNLDQLTADKELVDKLLKEKQEQIDFLHVHVGSREKVIHRLSEDKRLSAGELEDSALDFAQTISRLQELEDENKLLKEAYNKLLEQDNRSMEETKRFSEALHLAENDVKALKTERDWWTSELHAAQDSISGLNKQIEVVMQTKVEDLKKLGSEIDVLKEALQQREMDLVDLQGKMEERPTPAQLALVQANVANLQKQLQEAEAEMTRLHETNQNVQQVVDALTEEVTELQRQMVASKEDWQQREKSYCENYEKQALANKQLQNELDDLKEELTLALESVERANSIPKEALSELTEKLSELCLLESTGMSCQELRALVDSVILSLVRVFEDLTDHFNRDRDLEQHVKELEEAHSQIGVLQQQLQEAKNATTATESGREELLKELKNVFEDKEILASNLEQLKAQLVALSQETKLELMHEKETSKNTEELLNRVSNELVEEKKIRENLEKYLEKTMAYSSDSSKAQTALMEQYRDDLKKTEAALEEELNKVEYLTGQLAETATKMNTMGNDLERTKAAYEEEKNIVEEMSQELAKMDSTLHTIRAELVNTVADLERERESNNSLLNQIAESEIRLQTMKSSVEEVLTQESEVKASLSFRLEESEKLREQLERELEQEKRELQNLLNRLSTKDSILHTDGLDQELDATRREVYALKQSHKQQIELLAQEVDKLRFDLNKVRADLISTKEMYNVSQQALIHLEEENHQLKDEVAAKDSIVCQLQEELSILIRKIEDLKVAKDLLEVELDELNELIAKHRSDVGEMAQRLQKQVEEEEEFIAALTKQDDPLMNPLEKLPSLQRRPKDIVVKLVVDKLSEEEKAEYSNRKLTLPTYKYISKDDENQLKKALEQDNSSDTETKPMFVVDMTSKLKEPKMEKVKKTYSDPMFKNTILDTPEREKLSDYVSEEKHISKTPSSLDVLSKDEEILDKTTQQYADELSKLKSVERDSKEKLRLAEKQNKQLGSTFKVMEELKEKGNEALVKCLNEKLKLEDDLEVLEQNSKELLDRCSALPEPEEHKKIKDKLATIIDPKQFKEINEKSVEMPDTVKYKELEEKLAAISDSENYKKLEDKLALMVDLEKYKELEDRLAFMPDPKKYKELEDKLASMPDPEKYRQLEEQLAALSDTSRYKELQAKLSSMPDQKRYKELEDKLASMPDPEKYKELEDRLASMPDPEEYRQMQEQLAALSDTTRYKELQAKLSSMPDQMPDPEKYKELEDRLASMPDPEKYKLLEYRLASMPDPEKYKLLEEQLAAFSDTTKYKELQAKLSSNPDQKRYKELEDKLASMPDPEKYNELKDKLASMPDPEKYKKLVDKLASMPDPEKYRLLEEQLAALSDTTRYKELQAKLSSMPDQKRYKELEDRLASMPDPEKYKELENRLASMPDPEKYRQLEEQLAALSDTTRYKELEVKLSSMPDPEKYKKLQDVYEQEKETQKVDKEILKRELQELRKQLSAQSPQEKDELINELRNELLVKVEMEEMLINTQKKLAKLKEVSKTNKEIIHTLEENVKQLTEQFKRSQEEKHRLEGLVEQLQDKEEVSGKDLEEITPAHEGFKEKMDFTGVVSNLEGQLTALQERMKKAEKTSGEELARENARISELEEEVGRLKDKIARLLQEKEELNEMLKVGKENAQDKDATKLEEVRLIEAKLKALQETSKTDKEEKKKLQVELEALKMPVVDIPQPSKQGNNQALRDEAKNLKDLLSNKTEEVAKLQEEIYTLQGTITKIKNDSIQLGEKNYKLVKENDIHLADIDRLMKEIETLKADKKLTEELEILKNDNVNLDIELKSLKLNKNNLDNEVSKLQDDKLNLFQEIDKLKEDRIKLSNILESFKTDKKDLSKKNVNLIADNDKLRKEIENLNQERQELIDSHDKAVKNMQDTFEKKLAEISITSETILHKSFEKLKEKDHASEIDLESLEKDSKLRLHVLSTMHEQELQRLKMEQQKGIDRLKKEHIDEINRMQKEHKLEIDKLNKVNAESMSHLKAAYETDLRASKEQHNKSIERLQKMFEEELESQKNDYEADLSMVRESIELIRASGSLDRSMTASLIDVETPEKSLKTDFEKGFPELALKPSPDEPDFLPIKFSLSDVVERIPTSAVQIEELDKEKETHIKQLDAANKKLEEEKEKLQRKFKKNLADLEKRNQTELENYRKELEKSQEDEKEKLQAALKKLENENNAKLTKLRAKYNKMMDEERKRFTKEFEKLKADSKELSLSKMEVYEVKPSRKRQGKFLTVK</sequence>
<feature type="region of interest" description="Disordered" evidence="2">
    <location>
        <begin position="50"/>
        <end position="136"/>
    </location>
</feature>
<feature type="coiled-coil region" evidence="1">
    <location>
        <begin position="2244"/>
        <end position="2352"/>
    </location>
</feature>
<accession>A0A7R9EPA2</accession>
<feature type="coiled-coil region" evidence="1">
    <location>
        <begin position="1792"/>
        <end position="1819"/>
    </location>
</feature>
<feature type="compositionally biased region" description="Polar residues" evidence="2">
    <location>
        <begin position="85"/>
        <end position="108"/>
    </location>
</feature>
<dbReference type="EMBL" id="OD564410">
    <property type="protein sequence ID" value="CAD7438204.1"/>
    <property type="molecule type" value="Genomic_DNA"/>
</dbReference>
<feature type="coiled-coil region" evidence="1">
    <location>
        <begin position="1156"/>
        <end position="1597"/>
    </location>
</feature>
<gene>
    <name evidence="3" type="ORF">TBIB3V08_LOCUS799</name>
</gene>
<dbReference type="PANTHER" id="PTHR23159">
    <property type="entry name" value="CENTROSOMAL PROTEIN 2"/>
    <property type="match status" value="1"/>
</dbReference>
<evidence type="ECO:0000256" key="1">
    <source>
        <dbReference type="SAM" id="Coils"/>
    </source>
</evidence>
<feature type="coiled-coil region" evidence="1">
    <location>
        <begin position="2377"/>
        <end position="2689"/>
    </location>
</feature>
<evidence type="ECO:0000313" key="3">
    <source>
        <dbReference type="EMBL" id="CAD7438204.1"/>
    </source>
</evidence>
<feature type="coiled-coil region" evidence="1">
    <location>
        <begin position="442"/>
        <end position="493"/>
    </location>
</feature>
<keyword evidence="1" id="KW-0175">Coiled coil</keyword>
<feature type="coiled-coil region" evidence="1">
    <location>
        <begin position="2914"/>
        <end position="3022"/>
    </location>
</feature>
<feature type="compositionally biased region" description="Polar residues" evidence="2">
    <location>
        <begin position="51"/>
        <end position="64"/>
    </location>
</feature>
<dbReference type="Gene3D" id="1.10.287.1490">
    <property type="match status" value="1"/>
</dbReference>
<feature type="coiled-coil region" evidence="1">
    <location>
        <begin position="797"/>
        <end position="838"/>
    </location>
</feature>
<organism evidence="3">
    <name type="scientific">Timema bartmani</name>
    <dbReference type="NCBI Taxonomy" id="61472"/>
    <lineage>
        <taxon>Eukaryota</taxon>
        <taxon>Metazoa</taxon>
        <taxon>Ecdysozoa</taxon>
        <taxon>Arthropoda</taxon>
        <taxon>Hexapoda</taxon>
        <taxon>Insecta</taxon>
        <taxon>Pterygota</taxon>
        <taxon>Neoptera</taxon>
        <taxon>Polyneoptera</taxon>
        <taxon>Phasmatodea</taxon>
        <taxon>Timematodea</taxon>
        <taxon>Timematoidea</taxon>
        <taxon>Timematidae</taxon>
        <taxon>Timema</taxon>
    </lineage>
</organism>
<proteinExistence type="predicted"/>